<gene>
    <name evidence="4" type="ORF">VA613_12765</name>
</gene>
<dbReference type="Proteomes" id="UP001334732">
    <property type="component" value="Chromosome"/>
</dbReference>
<accession>A0ABZ1CKP0</accession>
<dbReference type="InterPro" id="IPR006143">
    <property type="entry name" value="RND_pump_MFP"/>
</dbReference>
<feature type="domain" description="Multidrug resistance protein MdtA-like barrel-sandwich hybrid" evidence="2">
    <location>
        <begin position="66"/>
        <end position="200"/>
    </location>
</feature>
<name>A0ABZ1CKP0_9PROT</name>
<dbReference type="RefSeq" id="WP_324779394.1">
    <property type="nucleotide sequence ID" value="NZ_CP141769.1"/>
</dbReference>
<feature type="domain" description="YknX-like C-terminal permuted SH3-like" evidence="3">
    <location>
        <begin position="292"/>
        <end position="358"/>
    </location>
</feature>
<evidence type="ECO:0000313" key="5">
    <source>
        <dbReference type="Proteomes" id="UP001334732"/>
    </source>
</evidence>
<reference evidence="4 5" key="1">
    <citation type="submission" date="2023-12" db="EMBL/GenBank/DDBJ databases">
        <title>Thiobacillus sedimentum sp. nov., a chemolithoautotrophic sulfur-oxidizing bacterium isolated from freshwater sediment.</title>
        <authorList>
            <person name="Luo J."/>
            <person name="Dai C."/>
        </authorList>
    </citation>
    <scope>NUCLEOTIDE SEQUENCE [LARGE SCALE GENOMIC DNA]</scope>
    <source>
        <strain evidence="4 5">SCUT-2</strain>
    </source>
</reference>
<keyword evidence="5" id="KW-1185">Reference proteome</keyword>
<protein>
    <submittedName>
        <fullName evidence="4">Efflux RND transporter periplasmic adaptor subunit</fullName>
    </submittedName>
</protein>
<evidence type="ECO:0000259" key="3">
    <source>
        <dbReference type="Pfam" id="PF25989"/>
    </source>
</evidence>
<dbReference type="PANTHER" id="PTHR30469">
    <property type="entry name" value="MULTIDRUG RESISTANCE PROTEIN MDTA"/>
    <property type="match status" value="1"/>
</dbReference>
<dbReference type="EMBL" id="CP141769">
    <property type="protein sequence ID" value="WRS38862.1"/>
    <property type="molecule type" value="Genomic_DNA"/>
</dbReference>
<dbReference type="Gene3D" id="2.40.30.170">
    <property type="match status" value="1"/>
</dbReference>
<dbReference type="Pfam" id="PF25917">
    <property type="entry name" value="BSH_RND"/>
    <property type="match status" value="1"/>
</dbReference>
<dbReference type="Gene3D" id="2.40.420.20">
    <property type="match status" value="1"/>
</dbReference>
<dbReference type="NCBIfam" id="TIGR01730">
    <property type="entry name" value="RND_mfp"/>
    <property type="match status" value="1"/>
</dbReference>
<evidence type="ECO:0000313" key="4">
    <source>
        <dbReference type="EMBL" id="WRS38862.1"/>
    </source>
</evidence>
<organism evidence="4 5">
    <name type="scientific">Thiobacillus sedimenti</name>
    <dbReference type="NCBI Taxonomy" id="3110231"/>
    <lineage>
        <taxon>Bacteria</taxon>
        <taxon>Pseudomonadati</taxon>
        <taxon>Pseudomonadota</taxon>
        <taxon>Betaproteobacteria</taxon>
        <taxon>Nitrosomonadales</taxon>
        <taxon>Thiobacillaceae</taxon>
        <taxon>Thiobacillus</taxon>
    </lineage>
</organism>
<dbReference type="Pfam" id="PF25989">
    <property type="entry name" value="YknX_C"/>
    <property type="match status" value="1"/>
</dbReference>
<dbReference type="SUPFAM" id="SSF111369">
    <property type="entry name" value="HlyD-like secretion proteins"/>
    <property type="match status" value="1"/>
</dbReference>
<evidence type="ECO:0000259" key="2">
    <source>
        <dbReference type="Pfam" id="PF25917"/>
    </source>
</evidence>
<dbReference type="InterPro" id="IPR058637">
    <property type="entry name" value="YknX-like_C"/>
</dbReference>
<comment type="similarity">
    <text evidence="1">Belongs to the membrane fusion protein (MFP) (TC 8.A.1) family.</text>
</comment>
<dbReference type="InterPro" id="IPR058625">
    <property type="entry name" value="MdtA-like_BSH"/>
</dbReference>
<sequence length="364" mass="37672">MANIPFLRVALLGMALGLINGCGKHEAPEGRAAVAGRTVQAEVQTVQKTPLAVPIEVPGTVVSEDQVQVASRLMGYIREIKVAEGQAVKAGQLLFVVDPADVQGQVSQARAGVAQAEAALADARLDYERFGALYKEEAIPKLQWDKVRLQYQVAEQQAAAARAGLALASNQMRYASVTAPISGVVTQKLANAGDLAAPGRPVLVLEGLKKLQVRAQVSGDVYASIKTGDKVTLVRDGDAAQASLEGTIAQLVPAADPVSHTHLVKIDLPANSGLTSGNFVRAGFAVGSHAGIRVPAGAVAERAGITGVFTVDAQGLARYRMVRTGATAQGMTEIVSGLVPGDKVVVSNVAQLENGDKVSGGAHE</sequence>
<proteinExistence type="inferred from homology"/>
<dbReference type="PANTHER" id="PTHR30469:SF15">
    <property type="entry name" value="HLYD FAMILY OF SECRETION PROTEINS"/>
    <property type="match status" value="1"/>
</dbReference>
<dbReference type="Gene3D" id="2.40.50.100">
    <property type="match status" value="1"/>
</dbReference>
<dbReference type="Gene3D" id="1.10.287.470">
    <property type="entry name" value="Helix hairpin bin"/>
    <property type="match status" value="1"/>
</dbReference>
<evidence type="ECO:0000256" key="1">
    <source>
        <dbReference type="ARBA" id="ARBA00009477"/>
    </source>
</evidence>